<name>A0A419X8R5_9BACT</name>
<evidence type="ECO:0000313" key="4">
    <source>
        <dbReference type="EMBL" id="RKE04148.1"/>
    </source>
</evidence>
<sequence length="263" mass="29540">MKITALSSCCVDLYPELNEVYVGGNSLNFATQCKLSGIANVSVIGALGNDKYADLIENHLDKREIDRSRLYRVDSPTASNKIFIDKYGDRYFKADSWQGGAFDRFRLSESDFSQLESQDIVAMPAGDPNLDLFLKRRKKEQLVVIDFLDYHPIEFIENRINDIDISFLSAKEEMFDDLKVVADKSGKMIVATLGARGSVAFYKEKCYRMDALQVEEVVDTTGCGDAYQAAFVIEWYKSKNIKQAMYKGSCAAAKVLLFKGGVE</sequence>
<evidence type="ECO:0000256" key="1">
    <source>
        <dbReference type="ARBA" id="ARBA00022679"/>
    </source>
</evidence>
<evidence type="ECO:0000256" key="2">
    <source>
        <dbReference type="ARBA" id="ARBA00022777"/>
    </source>
</evidence>
<dbReference type="EMBL" id="RAPQ01000008">
    <property type="protein sequence ID" value="RKE04148.1"/>
    <property type="molecule type" value="Genomic_DNA"/>
</dbReference>
<keyword evidence="5" id="KW-1185">Reference proteome</keyword>
<dbReference type="Proteomes" id="UP000284531">
    <property type="component" value="Unassembled WGS sequence"/>
</dbReference>
<keyword evidence="1" id="KW-0808">Transferase</keyword>
<proteinExistence type="predicted"/>
<dbReference type="PANTHER" id="PTHR10584">
    <property type="entry name" value="SUGAR KINASE"/>
    <property type="match status" value="1"/>
</dbReference>
<evidence type="ECO:0000259" key="3">
    <source>
        <dbReference type="Pfam" id="PF00294"/>
    </source>
</evidence>
<dbReference type="InterPro" id="IPR029056">
    <property type="entry name" value="Ribokinase-like"/>
</dbReference>
<organism evidence="4 5">
    <name type="scientific">Marinifilum flexuosum</name>
    <dbReference type="NCBI Taxonomy" id="1117708"/>
    <lineage>
        <taxon>Bacteria</taxon>
        <taxon>Pseudomonadati</taxon>
        <taxon>Bacteroidota</taxon>
        <taxon>Bacteroidia</taxon>
        <taxon>Marinilabiliales</taxon>
        <taxon>Marinifilaceae</taxon>
    </lineage>
</organism>
<dbReference type="RefSeq" id="WP_120238952.1">
    <property type="nucleotide sequence ID" value="NZ_RAPQ01000008.1"/>
</dbReference>
<dbReference type="AlphaFoldDB" id="A0A419X8R5"/>
<evidence type="ECO:0000313" key="5">
    <source>
        <dbReference type="Proteomes" id="UP000284531"/>
    </source>
</evidence>
<accession>A0A419X8R5</accession>
<comment type="caution">
    <text evidence="4">The sequence shown here is derived from an EMBL/GenBank/DDBJ whole genome shotgun (WGS) entry which is preliminary data.</text>
</comment>
<feature type="domain" description="Carbohydrate kinase PfkB" evidence="3">
    <location>
        <begin position="19"/>
        <end position="257"/>
    </location>
</feature>
<reference evidence="4 5" key="1">
    <citation type="submission" date="2018-09" db="EMBL/GenBank/DDBJ databases">
        <title>Genomic Encyclopedia of Archaeal and Bacterial Type Strains, Phase II (KMG-II): from individual species to whole genera.</title>
        <authorList>
            <person name="Goeker M."/>
        </authorList>
    </citation>
    <scope>NUCLEOTIDE SEQUENCE [LARGE SCALE GENOMIC DNA]</scope>
    <source>
        <strain evidence="4 5">DSM 21950</strain>
    </source>
</reference>
<dbReference type="PANTHER" id="PTHR10584:SF166">
    <property type="entry name" value="RIBOKINASE"/>
    <property type="match status" value="1"/>
</dbReference>
<dbReference type="Pfam" id="PF00294">
    <property type="entry name" value="PfkB"/>
    <property type="match status" value="1"/>
</dbReference>
<gene>
    <name evidence="4" type="ORF">BXY64_1163</name>
</gene>
<dbReference type="SUPFAM" id="SSF53613">
    <property type="entry name" value="Ribokinase-like"/>
    <property type="match status" value="1"/>
</dbReference>
<dbReference type="Gene3D" id="3.40.1190.20">
    <property type="match status" value="1"/>
</dbReference>
<dbReference type="OrthoDB" id="9779730at2"/>
<protein>
    <submittedName>
        <fullName evidence="4">Fructoselysine 6-kinase</fullName>
    </submittedName>
</protein>
<dbReference type="InterPro" id="IPR011611">
    <property type="entry name" value="PfkB_dom"/>
</dbReference>
<dbReference type="GO" id="GO:0016301">
    <property type="term" value="F:kinase activity"/>
    <property type="evidence" value="ECO:0007669"/>
    <property type="project" value="UniProtKB-KW"/>
</dbReference>
<keyword evidence="2 4" id="KW-0418">Kinase</keyword>